<name>A0A176S322_9GAMM</name>
<keyword evidence="2" id="KW-1185">Reference proteome</keyword>
<organism evidence="1 2">
    <name type="scientific">Candidatus Thiomargarita nelsonii</name>
    <dbReference type="NCBI Taxonomy" id="1003181"/>
    <lineage>
        <taxon>Bacteria</taxon>
        <taxon>Pseudomonadati</taxon>
        <taxon>Pseudomonadota</taxon>
        <taxon>Gammaproteobacteria</taxon>
        <taxon>Thiotrichales</taxon>
        <taxon>Thiotrichaceae</taxon>
        <taxon>Thiomargarita</taxon>
    </lineage>
</organism>
<reference evidence="1 2" key="1">
    <citation type="submission" date="2016-05" db="EMBL/GenBank/DDBJ databases">
        <title>Single-cell genome of chain-forming Candidatus Thiomargarita nelsonii and comparison to other large sulfur-oxidizing bacteria.</title>
        <authorList>
            <person name="Winkel M."/>
            <person name="Salman V."/>
            <person name="Woyke T."/>
            <person name="Schulz-Vogt H."/>
            <person name="Richter M."/>
            <person name="Flood B."/>
            <person name="Bailey J."/>
            <person name="Amann R."/>
            <person name="Mussmann M."/>
        </authorList>
    </citation>
    <scope>NUCLEOTIDE SEQUENCE [LARGE SCALE GENOMIC DNA]</scope>
    <source>
        <strain evidence="1 2">THI036</strain>
    </source>
</reference>
<dbReference type="AlphaFoldDB" id="A0A176S322"/>
<accession>A0A176S322</accession>
<comment type="caution">
    <text evidence="1">The sequence shown here is derived from an EMBL/GenBank/DDBJ whole genome shotgun (WGS) entry which is preliminary data.</text>
</comment>
<proteinExistence type="predicted"/>
<dbReference type="EMBL" id="LUTY01000909">
    <property type="protein sequence ID" value="OAD22501.1"/>
    <property type="molecule type" value="Genomic_DNA"/>
</dbReference>
<sequence>MSNNHNNCFKLLFELEPWEDQKTVLTAQTLYEHQAQQLILARLYGAIGENYET</sequence>
<evidence type="ECO:0000313" key="2">
    <source>
        <dbReference type="Proteomes" id="UP000076962"/>
    </source>
</evidence>
<gene>
    <name evidence="1" type="ORF">THIOM_001695</name>
</gene>
<dbReference type="Proteomes" id="UP000076962">
    <property type="component" value="Unassembled WGS sequence"/>
</dbReference>
<protein>
    <submittedName>
        <fullName evidence="1">Uncharacterized protein</fullName>
    </submittedName>
</protein>
<evidence type="ECO:0000313" key="1">
    <source>
        <dbReference type="EMBL" id="OAD22501.1"/>
    </source>
</evidence>